<dbReference type="GO" id="GO:0032543">
    <property type="term" value="P:mitochondrial translation"/>
    <property type="evidence" value="ECO:0007669"/>
    <property type="project" value="TreeGrafter"/>
</dbReference>
<gene>
    <name evidence="4" type="ORF">RFI_17980</name>
</gene>
<dbReference type="SUPFAM" id="SSF52374">
    <property type="entry name" value="Nucleotidylyl transferase"/>
    <property type="match status" value="1"/>
</dbReference>
<dbReference type="GO" id="GO:0005524">
    <property type="term" value="F:ATP binding"/>
    <property type="evidence" value="ECO:0007669"/>
    <property type="project" value="UniProtKB-KW"/>
</dbReference>
<keyword evidence="2" id="KW-0175">Coiled coil</keyword>
<reference evidence="4 5" key="1">
    <citation type="journal article" date="2013" name="Curr. Biol.">
        <title>The Genome of the Foraminiferan Reticulomyxa filosa.</title>
        <authorList>
            <person name="Glockner G."/>
            <person name="Hulsmann N."/>
            <person name="Schleicher M."/>
            <person name="Noegel A.A."/>
            <person name="Eichinger L."/>
            <person name="Gallinger C."/>
            <person name="Pawlowski J."/>
            <person name="Sierra R."/>
            <person name="Euteneuer U."/>
            <person name="Pillet L."/>
            <person name="Moustafa A."/>
            <person name="Platzer M."/>
            <person name="Groth M."/>
            <person name="Szafranski K."/>
            <person name="Schliwa M."/>
        </authorList>
    </citation>
    <scope>NUCLEOTIDE SEQUENCE [LARGE SCALE GENOMIC DNA]</scope>
</reference>
<sequence>CSEESRELVMEYYNKGILEKSQGAIGCRLDDGLGFCMLLKSDGSGLYATKDLVLARKKFDKYKIDNSIYVVDAAQSLHFKQVFAVLKKFGYAQADKCFHLPYGLVILPSGKMGTRFGNVILFHELKKLLGDEVNDKFLNALRYPSKSKEDGQESEEEVEAEAEEEEKKKKKCVEVYKWTEEELKETERAISVGSIRYGMLNHDTNKDIIFDLKKWTLSTGDTG</sequence>
<dbReference type="InterPro" id="IPR014729">
    <property type="entry name" value="Rossmann-like_a/b/a_fold"/>
</dbReference>
<keyword evidence="1" id="KW-0436">Ligase</keyword>
<proteinExistence type="inferred from homology"/>
<organism evidence="4 5">
    <name type="scientific">Reticulomyxa filosa</name>
    <dbReference type="NCBI Taxonomy" id="46433"/>
    <lineage>
        <taxon>Eukaryota</taxon>
        <taxon>Sar</taxon>
        <taxon>Rhizaria</taxon>
        <taxon>Retaria</taxon>
        <taxon>Foraminifera</taxon>
        <taxon>Monothalamids</taxon>
        <taxon>Reticulomyxidae</taxon>
        <taxon>Reticulomyxa</taxon>
    </lineage>
</organism>
<evidence type="ECO:0000313" key="5">
    <source>
        <dbReference type="Proteomes" id="UP000023152"/>
    </source>
</evidence>
<evidence type="ECO:0000256" key="2">
    <source>
        <dbReference type="SAM" id="Coils"/>
    </source>
</evidence>
<evidence type="ECO:0000259" key="3">
    <source>
        <dbReference type="Pfam" id="PF00750"/>
    </source>
</evidence>
<dbReference type="GO" id="GO:0005739">
    <property type="term" value="C:mitochondrion"/>
    <property type="evidence" value="ECO:0007669"/>
    <property type="project" value="TreeGrafter"/>
</dbReference>
<keyword evidence="1" id="KW-0648">Protein biosynthesis</keyword>
<comment type="similarity">
    <text evidence="1">Belongs to the class-I aminoacyl-tRNA synthetase family.</text>
</comment>
<dbReference type="Proteomes" id="UP000023152">
    <property type="component" value="Unassembled WGS sequence"/>
</dbReference>
<dbReference type="OrthoDB" id="68056at2759"/>
<protein>
    <recommendedName>
        <fullName evidence="3">Arginyl-tRNA synthetase catalytic core domain-containing protein</fullName>
    </recommendedName>
</protein>
<feature type="domain" description="Arginyl-tRNA synthetase catalytic core" evidence="3">
    <location>
        <begin position="6"/>
        <end position="146"/>
    </location>
</feature>
<dbReference type="EMBL" id="ASPP01013876">
    <property type="protein sequence ID" value="ETO19250.1"/>
    <property type="molecule type" value="Genomic_DNA"/>
</dbReference>
<name>X6MYX9_RETFI</name>
<dbReference type="Gene3D" id="3.40.50.620">
    <property type="entry name" value="HUPs"/>
    <property type="match status" value="1"/>
</dbReference>
<dbReference type="GO" id="GO:0006420">
    <property type="term" value="P:arginyl-tRNA aminoacylation"/>
    <property type="evidence" value="ECO:0007669"/>
    <property type="project" value="InterPro"/>
</dbReference>
<dbReference type="GO" id="GO:0004814">
    <property type="term" value="F:arginine-tRNA ligase activity"/>
    <property type="evidence" value="ECO:0007669"/>
    <property type="project" value="InterPro"/>
</dbReference>
<dbReference type="InterPro" id="IPR001278">
    <property type="entry name" value="Arg-tRNA-ligase"/>
</dbReference>
<keyword evidence="1" id="KW-0067">ATP-binding</keyword>
<feature type="coiled-coil region" evidence="2">
    <location>
        <begin position="148"/>
        <end position="175"/>
    </location>
</feature>
<keyword evidence="1" id="KW-0547">Nucleotide-binding</keyword>
<keyword evidence="1" id="KW-0030">Aminoacyl-tRNA synthetase</keyword>
<dbReference type="InterPro" id="IPR035684">
    <property type="entry name" value="ArgRS_core"/>
</dbReference>
<dbReference type="PANTHER" id="PTHR11956:SF11">
    <property type="entry name" value="ARGININE--TRNA LIGASE, MITOCHONDRIAL-RELATED"/>
    <property type="match status" value="1"/>
</dbReference>
<feature type="non-terminal residue" evidence="4">
    <location>
        <position position="1"/>
    </location>
</feature>
<evidence type="ECO:0000313" key="4">
    <source>
        <dbReference type="EMBL" id="ETO19250.1"/>
    </source>
</evidence>
<accession>X6MYX9</accession>
<dbReference type="AlphaFoldDB" id="X6MYX9"/>
<evidence type="ECO:0000256" key="1">
    <source>
        <dbReference type="RuleBase" id="RU363038"/>
    </source>
</evidence>
<dbReference type="Pfam" id="PF00750">
    <property type="entry name" value="tRNA-synt_1d"/>
    <property type="match status" value="1"/>
</dbReference>
<keyword evidence="5" id="KW-1185">Reference proteome</keyword>
<comment type="caution">
    <text evidence="4">The sequence shown here is derived from an EMBL/GenBank/DDBJ whole genome shotgun (WGS) entry which is preliminary data.</text>
</comment>
<dbReference type="PANTHER" id="PTHR11956">
    <property type="entry name" value="ARGINYL-TRNA SYNTHETASE"/>
    <property type="match status" value="1"/>
</dbReference>